<evidence type="ECO:0000256" key="11">
    <source>
        <dbReference type="ARBA" id="ARBA00023170"/>
    </source>
</evidence>
<dbReference type="InterPro" id="IPR043458">
    <property type="entry name" value="GPR158/179"/>
</dbReference>
<evidence type="ECO:0000256" key="1">
    <source>
        <dbReference type="ARBA" id="ARBA00004487"/>
    </source>
</evidence>
<evidence type="ECO:0000256" key="12">
    <source>
        <dbReference type="ARBA" id="ARBA00023180"/>
    </source>
</evidence>
<evidence type="ECO:0000256" key="17">
    <source>
        <dbReference type="SAM" id="Phobius"/>
    </source>
</evidence>
<dbReference type="Pfam" id="PF00003">
    <property type="entry name" value="7tm_3"/>
    <property type="match status" value="1"/>
</dbReference>
<keyword evidence="9 17" id="KW-0472">Membrane</keyword>
<keyword evidence="12" id="KW-0325">Glycoprotein</keyword>
<keyword evidence="13" id="KW-0807">Transducer</keyword>
<comment type="subcellular location">
    <subcellularLocation>
        <location evidence="1">Cell projection</location>
        <location evidence="1">Neuron projection</location>
    </subcellularLocation>
    <subcellularLocation>
        <location evidence="16">Postsynaptic cell membrane</location>
        <topology evidence="16">Multi-pass membrane protein</topology>
    </subcellularLocation>
</comment>
<dbReference type="RefSeq" id="XP_014677535.1">
    <property type="nucleotide sequence ID" value="XM_014822049.1"/>
</dbReference>
<feature type="transmembrane region" description="Helical" evidence="17">
    <location>
        <begin position="361"/>
        <end position="383"/>
    </location>
</feature>
<dbReference type="PROSITE" id="PS50259">
    <property type="entry name" value="G_PROTEIN_RECEP_F3_4"/>
    <property type="match status" value="1"/>
</dbReference>
<keyword evidence="11 20" id="KW-0675">Receptor</keyword>
<evidence type="ECO:0000256" key="2">
    <source>
        <dbReference type="ARBA" id="ARBA00007242"/>
    </source>
</evidence>
<keyword evidence="5" id="KW-0732">Signal</keyword>
<keyword evidence="14" id="KW-0628">Postsynaptic cell membrane</keyword>
<organism evidence="19 20">
    <name type="scientific">Priapulus caudatus</name>
    <name type="common">Priapulid worm</name>
    <dbReference type="NCBI Taxonomy" id="37621"/>
    <lineage>
        <taxon>Eukaryota</taxon>
        <taxon>Metazoa</taxon>
        <taxon>Ecdysozoa</taxon>
        <taxon>Scalidophora</taxon>
        <taxon>Priapulida</taxon>
        <taxon>Priapulimorpha</taxon>
        <taxon>Priapulimorphida</taxon>
        <taxon>Priapulidae</taxon>
        <taxon>Priapulus</taxon>
    </lineage>
</organism>
<sequence length="432" mass="48573">MTRSMVEIESSIFGAAIGFDEYAYKDYRMVGFYSYTAQNKTNSHDLAVNYNYLDQLDSEWFHVPREKVYDERLRVVNQKRRYNKTGNAHIGLEEFFEPYVNLDDGHWTKPYFDCGGGDIWMVTYSSPMFAPDPNNSSLTTFSGVATVDIDLSNIDINQCDPESNESWGTTDDIIKAASPLFCYLIAIGALLMCGDVILLFFKPSDALCMTAPWFHHFGFFLMYGSLLLRTWRVSQIFKVKSAKQLKLGDKDLGKRLIPICTVAVGYLLAWTLGSPSYAITIKNQDDLKIYYCSHDWWQYAATLGQCTFLLWGVYLCYSVRKAPSSFNESKFISWAIYNTIFMNNFIVIIRVVILGSVGPDLLYMLHVIQLQVPATITLLLIFAPKVYMIHSAEEPSNAPGASVTGYRTNRVAPAPPAVASVSGGLALPPPPS</sequence>
<evidence type="ECO:0000256" key="8">
    <source>
        <dbReference type="ARBA" id="ARBA00023040"/>
    </source>
</evidence>
<evidence type="ECO:0000256" key="16">
    <source>
        <dbReference type="ARBA" id="ARBA00034104"/>
    </source>
</evidence>
<evidence type="ECO:0000256" key="15">
    <source>
        <dbReference type="ARBA" id="ARBA00023273"/>
    </source>
</evidence>
<evidence type="ECO:0000256" key="10">
    <source>
        <dbReference type="ARBA" id="ARBA00023157"/>
    </source>
</evidence>
<keyword evidence="19" id="KW-1185">Reference proteome</keyword>
<feature type="transmembrane region" description="Helical" evidence="17">
    <location>
        <begin position="252"/>
        <end position="272"/>
    </location>
</feature>
<dbReference type="Gene3D" id="3.30.450.20">
    <property type="entry name" value="PAS domain"/>
    <property type="match status" value="1"/>
</dbReference>
<dbReference type="CDD" id="cd15293">
    <property type="entry name" value="7tmC_GPR158-like"/>
    <property type="match status" value="1"/>
</dbReference>
<keyword evidence="6 17" id="KW-1133">Transmembrane helix</keyword>
<protein>
    <submittedName>
        <fullName evidence="20">Probable G-protein coupled receptor CG31760</fullName>
    </submittedName>
</protein>
<dbReference type="Pfam" id="PF22572">
    <property type="entry name" value="GPR158_179_EC"/>
    <property type="match status" value="1"/>
</dbReference>
<dbReference type="InterPro" id="IPR054714">
    <property type="entry name" value="GPR158_179_extracellular"/>
</dbReference>
<evidence type="ECO:0000256" key="5">
    <source>
        <dbReference type="ARBA" id="ARBA00022729"/>
    </source>
</evidence>
<dbReference type="InterPro" id="IPR017978">
    <property type="entry name" value="GPCR_3_C"/>
</dbReference>
<proteinExistence type="inferred from homology"/>
<dbReference type="PANTHER" id="PTHR32546:SF29">
    <property type="entry name" value="G-PROTEIN COUPLED RECEPTORS FAMILY 3 PROFILE DOMAIN-CONTAINING PROTEIN"/>
    <property type="match status" value="1"/>
</dbReference>
<comment type="similarity">
    <text evidence="2">Belongs to the G-protein coupled receptor 3 family.</text>
</comment>
<feature type="transmembrane region" description="Helical" evidence="17">
    <location>
        <begin position="331"/>
        <end position="355"/>
    </location>
</feature>
<keyword evidence="10" id="KW-1015">Disulfide bond</keyword>
<evidence type="ECO:0000256" key="14">
    <source>
        <dbReference type="ARBA" id="ARBA00023257"/>
    </source>
</evidence>
<evidence type="ECO:0000313" key="20">
    <source>
        <dbReference type="RefSeq" id="XP_014677535.1"/>
    </source>
</evidence>
<gene>
    <name evidence="20" type="primary">LOC106817356</name>
</gene>
<dbReference type="PANTHER" id="PTHR32546">
    <property type="entry name" value="G-PROTEIN COUPLED RECEPTOR 158-RELATED"/>
    <property type="match status" value="1"/>
</dbReference>
<keyword evidence="7" id="KW-0770">Synapse</keyword>
<dbReference type="PRINTS" id="PR00248">
    <property type="entry name" value="GPCRMGR"/>
</dbReference>
<reference evidence="20" key="1">
    <citation type="submission" date="2025-08" db="UniProtKB">
        <authorList>
            <consortium name="RefSeq"/>
        </authorList>
    </citation>
    <scope>IDENTIFICATION</scope>
</reference>
<dbReference type="CDD" id="cd12913">
    <property type="entry name" value="PDC1_MCP_like"/>
    <property type="match status" value="1"/>
</dbReference>
<name>A0ABM1EZB4_PRICU</name>
<dbReference type="GeneID" id="106817356"/>
<evidence type="ECO:0000313" key="19">
    <source>
        <dbReference type="Proteomes" id="UP000695022"/>
    </source>
</evidence>
<feature type="domain" description="G-protein coupled receptors family 3 profile" evidence="18">
    <location>
        <begin position="173"/>
        <end position="389"/>
    </location>
</feature>
<dbReference type="InterPro" id="IPR000337">
    <property type="entry name" value="GPCR_3"/>
</dbReference>
<evidence type="ECO:0000256" key="13">
    <source>
        <dbReference type="ARBA" id="ARBA00023224"/>
    </source>
</evidence>
<keyword evidence="8" id="KW-0297">G-protein coupled receptor</keyword>
<accession>A0ABM1EZB4</accession>
<keyword evidence="4 17" id="KW-0812">Transmembrane</keyword>
<feature type="transmembrane region" description="Helical" evidence="17">
    <location>
        <begin position="296"/>
        <end position="319"/>
    </location>
</feature>
<evidence type="ECO:0000256" key="7">
    <source>
        <dbReference type="ARBA" id="ARBA00023018"/>
    </source>
</evidence>
<evidence type="ECO:0000256" key="3">
    <source>
        <dbReference type="ARBA" id="ARBA00022475"/>
    </source>
</evidence>
<dbReference type="Proteomes" id="UP000695022">
    <property type="component" value="Unplaced"/>
</dbReference>
<keyword evidence="3" id="KW-1003">Cell membrane</keyword>
<feature type="transmembrane region" description="Helical" evidence="17">
    <location>
        <begin position="213"/>
        <end position="231"/>
    </location>
</feature>
<evidence type="ECO:0000256" key="4">
    <source>
        <dbReference type="ARBA" id="ARBA00022692"/>
    </source>
</evidence>
<evidence type="ECO:0000256" key="6">
    <source>
        <dbReference type="ARBA" id="ARBA00022989"/>
    </source>
</evidence>
<keyword evidence="15" id="KW-0966">Cell projection</keyword>
<evidence type="ECO:0000256" key="9">
    <source>
        <dbReference type="ARBA" id="ARBA00023136"/>
    </source>
</evidence>
<evidence type="ECO:0000259" key="18">
    <source>
        <dbReference type="PROSITE" id="PS50259"/>
    </source>
</evidence>
<feature type="transmembrane region" description="Helical" evidence="17">
    <location>
        <begin position="180"/>
        <end position="201"/>
    </location>
</feature>